<dbReference type="EMBL" id="CM037154">
    <property type="protein sequence ID" value="KAH7861456.1"/>
    <property type="molecule type" value="Genomic_DNA"/>
</dbReference>
<evidence type="ECO:0000313" key="2">
    <source>
        <dbReference type="Proteomes" id="UP000828048"/>
    </source>
</evidence>
<name>A0ACB7Z724_9ERIC</name>
<dbReference type="Proteomes" id="UP000828048">
    <property type="component" value="Chromosome 4"/>
</dbReference>
<accession>A0ACB7Z724</accession>
<sequence length="735" mass="83112">MTSSDFKRIASMGNANTAMRGIVHEQLTEDNYEYWKVCLERYLIGQGLWDVVTGKKPQPANDADDYEDWTRENALALHAIQLSCGPDIYKKFRKTTVAKDAWEHLTPSQLRRPDNHEDSVEENDKFHHLSYWTLYNAIENGDWKETKRLLDLEDNAVTARITSQGDTALHVAILAGHLGIAEKLVTLMSADDLEITNEFGSTALSLAAISGCTKLAKAIVDKNPKLVTISNDLHTDGAIPVIVASLYNRKDMVHYLYKVTPIDVLSPENGHNGSTLLHCLISAEIYDVALELLEEYPKLGITKDRFRKYTLRILAEKPSAFPSGTKLVFWRRWIYSWINVHLLPQSAVPFPVSSDEENTKGLQENPYRRGTMSLFRELVSGLFKSFAPDVYHTKLVHGQALKILSCICKEIPKLSELQLTEIGIDELIYDVIKHGIFEFIVELIKCDPPIIWRKDNKGRSIFAHAIVLRQEKIFSLIHGFGMRKNIMAHQHDIFGNSYLHLAAKLSPPGQLELVSGPALQMQRELQWFKELEDMVQPKCKEEVNENNKTPATLFTEEHKELAREGERWMKNTAASCMVVGTLIAAIMFTTAFTVPGGNDDKTGLPLFLKHDEFFVFVVCNAFSMFASSTSVLMFLGILTARFSEKDFLQSLPMKVIIGLLCLFLSIITMMIAFGSSIFMTLNNRLSWVEIPVILLALIPITLFCILQFPLLIHIIHCTFVSTISSKPDKHPRQVS</sequence>
<reference evidence="1 2" key="1">
    <citation type="journal article" date="2021" name="Hortic Res">
        <title>High-quality reference genome and annotation aids understanding of berry development for evergreen blueberry (Vaccinium darrowii).</title>
        <authorList>
            <person name="Yu J."/>
            <person name="Hulse-Kemp A.M."/>
            <person name="Babiker E."/>
            <person name="Staton M."/>
        </authorList>
    </citation>
    <scope>NUCLEOTIDE SEQUENCE [LARGE SCALE GENOMIC DNA]</scope>
    <source>
        <strain evidence="2">cv. NJ 8807/NJ 8810</strain>
        <tissue evidence="1">Young leaf</tissue>
    </source>
</reference>
<protein>
    <submittedName>
        <fullName evidence="1">Uncharacterized protein</fullName>
    </submittedName>
</protein>
<comment type="caution">
    <text evidence="1">The sequence shown here is derived from an EMBL/GenBank/DDBJ whole genome shotgun (WGS) entry which is preliminary data.</text>
</comment>
<gene>
    <name evidence="1" type="ORF">Vadar_026387</name>
</gene>
<evidence type="ECO:0000313" key="1">
    <source>
        <dbReference type="EMBL" id="KAH7861456.1"/>
    </source>
</evidence>
<proteinExistence type="predicted"/>
<keyword evidence="2" id="KW-1185">Reference proteome</keyword>
<organism evidence="1 2">
    <name type="scientific">Vaccinium darrowii</name>
    <dbReference type="NCBI Taxonomy" id="229202"/>
    <lineage>
        <taxon>Eukaryota</taxon>
        <taxon>Viridiplantae</taxon>
        <taxon>Streptophyta</taxon>
        <taxon>Embryophyta</taxon>
        <taxon>Tracheophyta</taxon>
        <taxon>Spermatophyta</taxon>
        <taxon>Magnoliopsida</taxon>
        <taxon>eudicotyledons</taxon>
        <taxon>Gunneridae</taxon>
        <taxon>Pentapetalae</taxon>
        <taxon>asterids</taxon>
        <taxon>Ericales</taxon>
        <taxon>Ericaceae</taxon>
        <taxon>Vaccinioideae</taxon>
        <taxon>Vaccinieae</taxon>
        <taxon>Vaccinium</taxon>
    </lineage>
</organism>